<accession>A0A1S1V7Z3</accession>
<organism evidence="1 2">
    <name type="scientific">Andreesenia angusta</name>
    <dbReference type="NCBI Taxonomy" id="39480"/>
    <lineage>
        <taxon>Bacteria</taxon>
        <taxon>Bacillati</taxon>
        <taxon>Bacillota</taxon>
        <taxon>Tissierellia</taxon>
        <taxon>Tissierellales</taxon>
        <taxon>Gottschalkiaceae</taxon>
        <taxon>Andreesenia</taxon>
    </lineage>
</organism>
<evidence type="ECO:0000313" key="1">
    <source>
        <dbReference type="EMBL" id="OHW62721.1"/>
    </source>
</evidence>
<dbReference type="STRING" id="39480.EUAN_05050"/>
<protein>
    <submittedName>
        <fullName evidence="1">Uncharacterized protein</fullName>
    </submittedName>
</protein>
<dbReference type="AlphaFoldDB" id="A0A1S1V7Z3"/>
<sequence length="47" mass="5352">MYMEKIVLISDGRLEEVNGLLEEGWSVKIIESTSSEGYRSAYVVLEK</sequence>
<evidence type="ECO:0000313" key="2">
    <source>
        <dbReference type="Proteomes" id="UP000180254"/>
    </source>
</evidence>
<name>A0A1S1V7Z3_9FIRM</name>
<gene>
    <name evidence="1" type="ORF">EUAN_05050</name>
</gene>
<comment type="caution">
    <text evidence="1">The sequence shown here is derived from an EMBL/GenBank/DDBJ whole genome shotgun (WGS) entry which is preliminary data.</text>
</comment>
<dbReference type="Proteomes" id="UP000180254">
    <property type="component" value="Unassembled WGS sequence"/>
</dbReference>
<keyword evidence="2" id="KW-1185">Reference proteome</keyword>
<proteinExistence type="predicted"/>
<reference evidence="1 2" key="1">
    <citation type="submission" date="2016-09" db="EMBL/GenBank/DDBJ databases">
        <title>Genome sequence of Eubacterium angustum.</title>
        <authorList>
            <person name="Poehlein A."/>
            <person name="Daniel R."/>
        </authorList>
    </citation>
    <scope>NUCLEOTIDE SEQUENCE [LARGE SCALE GENOMIC DNA]</scope>
    <source>
        <strain evidence="1 2">DSM 1989</strain>
    </source>
</reference>
<dbReference type="EMBL" id="MKIE01000002">
    <property type="protein sequence ID" value="OHW62721.1"/>
    <property type="molecule type" value="Genomic_DNA"/>
</dbReference>